<evidence type="ECO:0000313" key="1">
    <source>
        <dbReference type="EMBL" id="RDV03546.1"/>
    </source>
</evidence>
<dbReference type="OrthoDB" id="5401788at2"/>
<dbReference type="Gene3D" id="3.10.620.30">
    <property type="match status" value="1"/>
</dbReference>
<organism evidence="1 2">
    <name type="scientific">Undibacter mobilis</name>
    <dbReference type="NCBI Taxonomy" id="2292256"/>
    <lineage>
        <taxon>Bacteria</taxon>
        <taxon>Pseudomonadati</taxon>
        <taxon>Pseudomonadota</taxon>
        <taxon>Alphaproteobacteria</taxon>
        <taxon>Hyphomicrobiales</taxon>
        <taxon>Nitrobacteraceae</taxon>
        <taxon>Undibacter</taxon>
    </lineage>
</organism>
<dbReference type="PANTHER" id="PTHR39327">
    <property type="match status" value="1"/>
</dbReference>
<gene>
    <name evidence="1" type="ORF">DXH78_02455</name>
</gene>
<dbReference type="AlphaFoldDB" id="A0A371B7H8"/>
<evidence type="ECO:0008006" key="3">
    <source>
        <dbReference type="Google" id="ProtNLM"/>
    </source>
</evidence>
<dbReference type="InterPro" id="IPR038765">
    <property type="entry name" value="Papain-like_cys_pep_sf"/>
</dbReference>
<sequence length="245" mass="26137">MGVIVFSACHHKARAEAVHGHTSTQIALAPFDAPANLPPPVAAPFNLTHPALAETSAQAVAAKWKNLQSVIAIETRIMALCRQMPDACPPSTANFLSIVDGARAENGRARAGLINRAVNLAIRFSRDSTQFGTTDVWQSPLMTFAFGSGDCEDYAIAKYVALREAGMSTDDLNLVIVRDNRTGGDHAVTAARIDGEWLILDNRMMLLLTDAQTSDFKPLIALGDEAPKPVPVRDAGLMGAQATFG</sequence>
<dbReference type="Proteomes" id="UP000263993">
    <property type="component" value="Unassembled WGS sequence"/>
</dbReference>
<comment type="caution">
    <text evidence="1">The sequence shown here is derived from an EMBL/GenBank/DDBJ whole genome shotgun (WGS) entry which is preliminary data.</text>
</comment>
<dbReference type="InterPro" id="IPR010319">
    <property type="entry name" value="Transglutaminase-like_Cys_pept"/>
</dbReference>
<dbReference type="Pfam" id="PF06035">
    <property type="entry name" value="Peptidase_C93"/>
    <property type="match status" value="1"/>
</dbReference>
<dbReference type="SUPFAM" id="SSF54001">
    <property type="entry name" value="Cysteine proteinases"/>
    <property type="match status" value="1"/>
</dbReference>
<reference evidence="2" key="1">
    <citation type="submission" date="2018-08" db="EMBL/GenBank/DDBJ databases">
        <authorList>
            <person name="Kim S.-J."/>
            <person name="Jung G.-Y."/>
        </authorList>
    </citation>
    <scope>NUCLEOTIDE SEQUENCE [LARGE SCALE GENOMIC DNA]</scope>
    <source>
        <strain evidence="2">GY_H</strain>
    </source>
</reference>
<dbReference type="PANTHER" id="PTHR39327:SF1">
    <property type="entry name" value="BLR5470 PROTEIN"/>
    <property type="match status" value="1"/>
</dbReference>
<proteinExistence type="predicted"/>
<protein>
    <recommendedName>
        <fullName evidence="3">Transglutaminase-like cysteine proteinase BTLCP</fullName>
    </recommendedName>
</protein>
<name>A0A371B7H8_9BRAD</name>
<keyword evidence="2" id="KW-1185">Reference proteome</keyword>
<dbReference type="EMBL" id="QRGO01000001">
    <property type="protein sequence ID" value="RDV03546.1"/>
    <property type="molecule type" value="Genomic_DNA"/>
</dbReference>
<accession>A0A371B7H8</accession>
<evidence type="ECO:0000313" key="2">
    <source>
        <dbReference type="Proteomes" id="UP000263993"/>
    </source>
</evidence>